<dbReference type="AlphaFoldDB" id="A0A1D6KQI7"/>
<evidence type="ECO:0000313" key="1">
    <source>
        <dbReference type="EMBL" id="ONM05025.1"/>
    </source>
</evidence>
<name>A0A1D6KQI7_MAIZE</name>
<protein>
    <submittedName>
        <fullName evidence="1">Uncharacterized protein</fullName>
    </submittedName>
</protein>
<organism evidence="1">
    <name type="scientific">Zea mays</name>
    <name type="common">Maize</name>
    <dbReference type="NCBI Taxonomy" id="4577"/>
    <lineage>
        <taxon>Eukaryota</taxon>
        <taxon>Viridiplantae</taxon>
        <taxon>Streptophyta</taxon>
        <taxon>Embryophyta</taxon>
        <taxon>Tracheophyta</taxon>
        <taxon>Spermatophyta</taxon>
        <taxon>Magnoliopsida</taxon>
        <taxon>Liliopsida</taxon>
        <taxon>Poales</taxon>
        <taxon>Poaceae</taxon>
        <taxon>PACMAD clade</taxon>
        <taxon>Panicoideae</taxon>
        <taxon>Andropogonodae</taxon>
        <taxon>Andropogoneae</taxon>
        <taxon>Tripsacinae</taxon>
        <taxon>Zea</taxon>
    </lineage>
</organism>
<proteinExistence type="predicted"/>
<dbReference type="InParanoid" id="A0A1D6KQI7"/>
<reference evidence="1" key="1">
    <citation type="submission" date="2015-12" db="EMBL/GenBank/DDBJ databases">
        <title>Update maize B73 reference genome by single molecule sequencing technologies.</title>
        <authorList>
            <consortium name="Maize Genome Sequencing Project"/>
            <person name="Ware D."/>
        </authorList>
    </citation>
    <scope>NUCLEOTIDE SEQUENCE [LARGE SCALE GENOMIC DNA]</scope>
    <source>
        <tissue evidence="1">Seedling</tissue>
    </source>
</reference>
<sequence>MAPFALGSQVVVVASVSVGLNSSVKGVALKVRGVLTPELASVWGISWLIPGRDACQITVLHHEDNGMNIEMAKLAFSKGIWSYICKMNNALRRYPQHGSPSVSILTMQKLMKKPLCMSVSPGFGDCRRKPFCFSEHCSIGRSFHTDFQDFTMQACGEEVSPNDRERDSAGWKHRLSISRPIQPRGAARDGLLPEKGLQAREAIRLLIDMNGENRRD</sequence>
<dbReference type="ExpressionAtlas" id="A0A1D6KQI7">
    <property type="expression patterns" value="baseline"/>
</dbReference>
<gene>
    <name evidence="1" type="ORF">ZEAMMB73_Zm00001d032411</name>
</gene>
<accession>A0A1D6KQI7</accession>
<dbReference type="EMBL" id="CM007647">
    <property type="protein sequence ID" value="ONM05025.1"/>
    <property type="molecule type" value="Genomic_DNA"/>
</dbReference>